<accession>A0AAJ0QT06</accession>
<protein>
    <recommendedName>
        <fullName evidence="3">Exonuclease domain-containing protein</fullName>
    </recommendedName>
</protein>
<dbReference type="InterPro" id="IPR012337">
    <property type="entry name" value="RNaseH-like_sf"/>
</dbReference>
<proteinExistence type="predicted"/>
<dbReference type="RefSeq" id="WP_212808832.1">
    <property type="nucleotide sequence ID" value="NZ_LRDT01000076.1"/>
</dbReference>
<dbReference type="InterPro" id="IPR036397">
    <property type="entry name" value="RNaseH_sf"/>
</dbReference>
<dbReference type="EMBL" id="LRDT01000076">
    <property type="protein sequence ID" value="KZA08646.1"/>
    <property type="molecule type" value="Genomic_DNA"/>
</dbReference>
<organism evidence="1 2">
    <name type="scientific">Acinetobacter baumannii</name>
    <dbReference type="NCBI Taxonomy" id="470"/>
    <lineage>
        <taxon>Bacteria</taxon>
        <taxon>Pseudomonadati</taxon>
        <taxon>Pseudomonadota</taxon>
        <taxon>Gammaproteobacteria</taxon>
        <taxon>Moraxellales</taxon>
        <taxon>Moraxellaceae</taxon>
        <taxon>Acinetobacter</taxon>
        <taxon>Acinetobacter calcoaceticus/baumannii complex</taxon>
    </lineage>
</organism>
<gene>
    <name evidence="1" type="ORF">LV35_04172</name>
</gene>
<sequence>MSRQIVVVDTETGGLGPNAPVLEIAAVNIETGEEFRVVPFLTAAQLSSCEPEALAINRFYERRVFADMLENGEGNKNAFDWLRNMLDGNVFAGSNPAFGAPTDSCTCCWLLGLRWAHSRMYLRYRLGL</sequence>
<dbReference type="Gene3D" id="3.30.420.10">
    <property type="entry name" value="Ribonuclease H-like superfamily/Ribonuclease H"/>
    <property type="match status" value="1"/>
</dbReference>
<evidence type="ECO:0008006" key="3">
    <source>
        <dbReference type="Google" id="ProtNLM"/>
    </source>
</evidence>
<name>A0AAJ0QT06_ACIBA</name>
<dbReference type="SUPFAM" id="SSF53098">
    <property type="entry name" value="Ribonuclease H-like"/>
    <property type="match status" value="1"/>
</dbReference>
<evidence type="ECO:0000313" key="1">
    <source>
        <dbReference type="EMBL" id="KZA08646.1"/>
    </source>
</evidence>
<dbReference type="AlphaFoldDB" id="A0AAJ0QT06"/>
<reference evidence="1 2" key="1">
    <citation type="submission" date="2016-01" db="EMBL/GenBank/DDBJ databases">
        <title>Draft sequences of Acinetobacter baumannii isolates from wounded military personnel.</title>
        <authorList>
            <person name="Arivett B.A."/>
            <person name="Fiester S.E."/>
            <person name="Ream D.C."/>
            <person name="Actis L.A."/>
        </authorList>
    </citation>
    <scope>NUCLEOTIDE SEQUENCE [LARGE SCALE GENOMIC DNA]</scope>
    <source>
        <strain evidence="1 2">AB2828</strain>
    </source>
</reference>
<comment type="caution">
    <text evidence="1">The sequence shown here is derived from an EMBL/GenBank/DDBJ whole genome shotgun (WGS) entry which is preliminary data.</text>
</comment>
<dbReference type="GO" id="GO:0003676">
    <property type="term" value="F:nucleic acid binding"/>
    <property type="evidence" value="ECO:0007669"/>
    <property type="project" value="InterPro"/>
</dbReference>
<evidence type="ECO:0000313" key="2">
    <source>
        <dbReference type="Proteomes" id="UP000076296"/>
    </source>
</evidence>
<dbReference type="Proteomes" id="UP000076296">
    <property type="component" value="Unassembled WGS sequence"/>
</dbReference>